<sequence>IKVVIFEGWCVGFRGVGEAALKERWVSAVSQKDQGNYTGRLAYVGLQDIKQVNEALKRYDIFTDDAENLHYVYDWRQEQERTLRAAKGIGMTEEQITHFVDGYYPSYELFVNPLRDGIFKSTQASEPDWKGRQLRLIVDMDRKVQEAILI</sequence>
<feature type="non-terminal residue" evidence="1">
    <location>
        <position position="1"/>
    </location>
</feature>
<name>A0A232LTI1_9EURO</name>
<protein>
    <submittedName>
        <fullName evidence="1">Uncharacterized protein</fullName>
    </submittedName>
</protein>
<dbReference type="OrthoDB" id="347435at2759"/>
<dbReference type="InterPro" id="IPR027417">
    <property type="entry name" value="P-loop_NTPase"/>
</dbReference>
<dbReference type="AlphaFoldDB" id="A0A232LTI1"/>
<gene>
    <name evidence="1" type="ORF">Egran_05098</name>
</gene>
<comment type="caution">
    <text evidence="1">The sequence shown here is derived from an EMBL/GenBank/DDBJ whole genome shotgun (WGS) entry which is preliminary data.</text>
</comment>
<dbReference type="Gene3D" id="3.40.50.300">
    <property type="entry name" value="P-loop containing nucleotide triphosphate hydrolases"/>
    <property type="match status" value="1"/>
</dbReference>
<reference evidence="1 2" key="1">
    <citation type="journal article" date="2015" name="Environ. Microbiol.">
        <title>Metagenome sequence of Elaphomyces granulatus from sporocarp tissue reveals Ascomycota ectomycorrhizal fingerprints of genome expansion and a Proteobacteria-rich microbiome.</title>
        <authorList>
            <person name="Quandt C.A."/>
            <person name="Kohler A."/>
            <person name="Hesse C.N."/>
            <person name="Sharpton T.J."/>
            <person name="Martin F."/>
            <person name="Spatafora J.W."/>
        </authorList>
    </citation>
    <scope>NUCLEOTIDE SEQUENCE [LARGE SCALE GENOMIC DNA]</scope>
    <source>
        <strain evidence="1 2">OSC145934</strain>
    </source>
</reference>
<organism evidence="1 2">
    <name type="scientific">Elaphomyces granulatus</name>
    <dbReference type="NCBI Taxonomy" id="519963"/>
    <lineage>
        <taxon>Eukaryota</taxon>
        <taxon>Fungi</taxon>
        <taxon>Dikarya</taxon>
        <taxon>Ascomycota</taxon>
        <taxon>Pezizomycotina</taxon>
        <taxon>Eurotiomycetes</taxon>
        <taxon>Eurotiomycetidae</taxon>
        <taxon>Eurotiales</taxon>
        <taxon>Elaphomycetaceae</taxon>
        <taxon>Elaphomyces</taxon>
    </lineage>
</organism>
<keyword evidence="2" id="KW-1185">Reference proteome</keyword>
<evidence type="ECO:0000313" key="1">
    <source>
        <dbReference type="EMBL" id="OXV07137.1"/>
    </source>
</evidence>
<accession>A0A232LTI1</accession>
<dbReference type="EMBL" id="NPHW01005062">
    <property type="protein sequence ID" value="OXV07137.1"/>
    <property type="molecule type" value="Genomic_DNA"/>
</dbReference>
<dbReference type="Proteomes" id="UP000243515">
    <property type="component" value="Unassembled WGS sequence"/>
</dbReference>
<proteinExistence type="predicted"/>
<evidence type="ECO:0000313" key="2">
    <source>
        <dbReference type="Proteomes" id="UP000243515"/>
    </source>
</evidence>